<proteinExistence type="predicted"/>
<protein>
    <submittedName>
        <fullName evidence="1">Uncharacterized protein</fullName>
    </submittedName>
</protein>
<dbReference type="Proteomes" id="UP000825935">
    <property type="component" value="Chromosome 8"/>
</dbReference>
<name>A0A8T2U5S1_CERRI</name>
<reference evidence="1" key="1">
    <citation type="submission" date="2021-08" db="EMBL/GenBank/DDBJ databases">
        <title>WGS assembly of Ceratopteris richardii.</title>
        <authorList>
            <person name="Marchant D.B."/>
            <person name="Chen G."/>
            <person name="Jenkins J."/>
            <person name="Shu S."/>
            <person name="Leebens-Mack J."/>
            <person name="Grimwood J."/>
            <person name="Schmutz J."/>
            <person name="Soltis P."/>
            <person name="Soltis D."/>
            <person name="Chen Z.-H."/>
        </authorList>
    </citation>
    <scope>NUCLEOTIDE SEQUENCE</scope>
    <source>
        <strain evidence="1">Whitten #5841</strain>
        <tissue evidence="1">Leaf</tissue>
    </source>
</reference>
<dbReference type="AlphaFoldDB" id="A0A8T2U5S1"/>
<evidence type="ECO:0000313" key="1">
    <source>
        <dbReference type="EMBL" id="KAH7431137.1"/>
    </source>
</evidence>
<gene>
    <name evidence="1" type="ORF">KP509_08G031900</name>
</gene>
<accession>A0A8T2U5S1</accession>
<comment type="caution">
    <text evidence="1">The sequence shown here is derived from an EMBL/GenBank/DDBJ whole genome shotgun (WGS) entry which is preliminary data.</text>
</comment>
<evidence type="ECO:0000313" key="2">
    <source>
        <dbReference type="Proteomes" id="UP000825935"/>
    </source>
</evidence>
<sequence length="101" mass="11576">MLNKSSKSTSILKKGSRMFSAFGCDHNNMYTMLENGCIHKHALKVAQAQTSSNNVKYHLCIFKTCTVTHNFVLLREARIQSKHIKCFSQVVSRNLHLCRLF</sequence>
<organism evidence="1 2">
    <name type="scientific">Ceratopteris richardii</name>
    <name type="common">Triangle waterfern</name>
    <dbReference type="NCBI Taxonomy" id="49495"/>
    <lineage>
        <taxon>Eukaryota</taxon>
        <taxon>Viridiplantae</taxon>
        <taxon>Streptophyta</taxon>
        <taxon>Embryophyta</taxon>
        <taxon>Tracheophyta</taxon>
        <taxon>Polypodiopsida</taxon>
        <taxon>Polypodiidae</taxon>
        <taxon>Polypodiales</taxon>
        <taxon>Pteridineae</taxon>
        <taxon>Pteridaceae</taxon>
        <taxon>Parkerioideae</taxon>
        <taxon>Ceratopteris</taxon>
    </lineage>
</organism>
<dbReference type="EMBL" id="CM035413">
    <property type="protein sequence ID" value="KAH7431137.1"/>
    <property type="molecule type" value="Genomic_DNA"/>
</dbReference>
<keyword evidence="2" id="KW-1185">Reference proteome</keyword>